<protein>
    <recommendedName>
        <fullName evidence="3">F-box domain-containing protein</fullName>
    </recommendedName>
</protein>
<gene>
    <name evidence="1" type="ORF">BXZ70DRAFT_697448</name>
</gene>
<name>A0A8K0XK28_9AGAR</name>
<comment type="caution">
    <text evidence="1">The sequence shown here is derived from an EMBL/GenBank/DDBJ whole genome shotgun (WGS) entry which is preliminary data.</text>
</comment>
<reference evidence="1" key="1">
    <citation type="journal article" date="2021" name="New Phytol.">
        <title>Evolutionary innovations through gain and loss of genes in the ectomycorrhizal Boletales.</title>
        <authorList>
            <person name="Wu G."/>
            <person name="Miyauchi S."/>
            <person name="Morin E."/>
            <person name="Kuo A."/>
            <person name="Drula E."/>
            <person name="Varga T."/>
            <person name="Kohler A."/>
            <person name="Feng B."/>
            <person name="Cao Y."/>
            <person name="Lipzen A."/>
            <person name="Daum C."/>
            <person name="Hundley H."/>
            <person name="Pangilinan J."/>
            <person name="Johnson J."/>
            <person name="Barry K."/>
            <person name="LaButti K."/>
            <person name="Ng V."/>
            <person name="Ahrendt S."/>
            <person name="Min B."/>
            <person name="Choi I.G."/>
            <person name="Park H."/>
            <person name="Plett J.M."/>
            <person name="Magnuson J."/>
            <person name="Spatafora J.W."/>
            <person name="Nagy L.G."/>
            <person name="Henrissat B."/>
            <person name="Grigoriev I.V."/>
            <person name="Yang Z.L."/>
            <person name="Xu J."/>
            <person name="Martin F.M."/>
        </authorList>
    </citation>
    <scope>NUCLEOTIDE SEQUENCE</scope>
    <source>
        <strain evidence="1">KKN 215</strain>
    </source>
</reference>
<dbReference type="EMBL" id="JAEVFJ010000063">
    <property type="protein sequence ID" value="KAH8077498.1"/>
    <property type="molecule type" value="Genomic_DNA"/>
</dbReference>
<dbReference type="Gene3D" id="3.80.10.10">
    <property type="entry name" value="Ribonuclease Inhibitor"/>
    <property type="match status" value="1"/>
</dbReference>
<keyword evidence="2" id="KW-1185">Reference proteome</keyword>
<dbReference type="InterPro" id="IPR032675">
    <property type="entry name" value="LRR_dom_sf"/>
</dbReference>
<dbReference type="Proteomes" id="UP000813824">
    <property type="component" value="Unassembled WGS sequence"/>
</dbReference>
<evidence type="ECO:0000313" key="1">
    <source>
        <dbReference type="EMBL" id="KAH8077498.1"/>
    </source>
</evidence>
<accession>A0A8K0XK28</accession>
<evidence type="ECO:0000313" key="2">
    <source>
        <dbReference type="Proteomes" id="UP000813824"/>
    </source>
</evidence>
<sequence>MTTIWHLPPETLAHILGIYVDESTHLSRTVSIVSYNNNPSLSRPWLQVTWVCRYWRAVALSTPTLWSTIQIFQRTQVDTIRASLYRSRQVPLNVYLNPYQLTHCGDAVRYLLPSLTRARFLFINLSPYEIESLLSSGQVPSSAPLLESLRVAAQNVNTARGYGARYPPTSLFHNCTLPNLRELSISAPLQLLWSEECLPRSLQRLTINCKMQSAEIPYVIRLISALPLLTYLNLSFNSLAIPSQHHATPTSDYPTPNRPPNLQQLCIASTRDPNAAVQLLENLATTGQTSITLHLRENARNNFQALSPVLSSHLGANAVADNHLHTVQAVSLSCTSVQFFTGKRNANPSESLHNLNDVPSPDLDITFGHVGTYTARSLILELFPDLPLESVSHLTLRGLPLLCPSGSSRGTDFDSTTAWRRLFRTVPNVETLVFTPGREQDQLPEFTAGDFLTTLRCVASTAAAAASNSANNEESRDGLGELALPVPVFPKLKRIVMDGIPFYDDWATENDVSFVDEVISGRRLMVEAGLNVDELEIRNCPMVNENDVTKLRMEESLSVLWDYGKKY</sequence>
<evidence type="ECO:0008006" key="3">
    <source>
        <dbReference type="Google" id="ProtNLM"/>
    </source>
</evidence>
<dbReference type="AlphaFoldDB" id="A0A8K0XK28"/>
<proteinExistence type="predicted"/>
<organism evidence="1 2">
    <name type="scientific">Cristinia sonorae</name>
    <dbReference type="NCBI Taxonomy" id="1940300"/>
    <lineage>
        <taxon>Eukaryota</taxon>
        <taxon>Fungi</taxon>
        <taxon>Dikarya</taxon>
        <taxon>Basidiomycota</taxon>
        <taxon>Agaricomycotina</taxon>
        <taxon>Agaricomycetes</taxon>
        <taxon>Agaricomycetidae</taxon>
        <taxon>Agaricales</taxon>
        <taxon>Pleurotineae</taxon>
        <taxon>Stephanosporaceae</taxon>
        <taxon>Cristinia</taxon>
    </lineage>
</organism>
<dbReference type="OrthoDB" id="3357519at2759"/>